<dbReference type="Proteomes" id="UP000499080">
    <property type="component" value="Unassembled WGS sequence"/>
</dbReference>
<evidence type="ECO:0000313" key="1">
    <source>
        <dbReference type="EMBL" id="GBM93040.1"/>
    </source>
</evidence>
<sequence length="78" mass="9152">MPKEKRGITGDAASRRERCVNVKEVAETEEERRRRCNYGTTWPGQKRKKQKNQVIADCQTWHYVGGRGKSEETEEQKK</sequence>
<name>A0A4Y2JSN6_ARAVE</name>
<dbReference type="EMBL" id="BGPR01003841">
    <property type="protein sequence ID" value="GBM93040.1"/>
    <property type="molecule type" value="Genomic_DNA"/>
</dbReference>
<keyword evidence="2" id="KW-1185">Reference proteome</keyword>
<dbReference type="AlphaFoldDB" id="A0A4Y2JSN6"/>
<reference evidence="1 2" key="1">
    <citation type="journal article" date="2019" name="Sci. Rep.">
        <title>Orb-weaving spider Araneus ventricosus genome elucidates the spidroin gene catalogue.</title>
        <authorList>
            <person name="Kono N."/>
            <person name="Nakamura H."/>
            <person name="Ohtoshi R."/>
            <person name="Moran D.A.P."/>
            <person name="Shinohara A."/>
            <person name="Yoshida Y."/>
            <person name="Fujiwara M."/>
            <person name="Mori M."/>
            <person name="Tomita M."/>
            <person name="Arakawa K."/>
        </authorList>
    </citation>
    <scope>NUCLEOTIDE SEQUENCE [LARGE SCALE GENOMIC DNA]</scope>
</reference>
<organism evidence="1 2">
    <name type="scientific">Araneus ventricosus</name>
    <name type="common">Orbweaver spider</name>
    <name type="synonym">Epeira ventricosa</name>
    <dbReference type="NCBI Taxonomy" id="182803"/>
    <lineage>
        <taxon>Eukaryota</taxon>
        <taxon>Metazoa</taxon>
        <taxon>Ecdysozoa</taxon>
        <taxon>Arthropoda</taxon>
        <taxon>Chelicerata</taxon>
        <taxon>Arachnida</taxon>
        <taxon>Araneae</taxon>
        <taxon>Araneomorphae</taxon>
        <taxon>Entelegynae</taxon>
        <taxon>Araneoidea</taxon>
        <taxon>Araneidae</taxon>
        <taxon>Araneus</taxon>
    </lineage>
</organism>
<protein>
    <submittedName>
        <fullName evidence="1">Uncharacterized protein</fullName>
    </submittedName>
</protein>
<proteinExistence type="predicted"/>
<gene>
    <name evidence="1" type="ORF">AVEN_81086_1</name>
</gene>
<comment type="caution">
    <text evidence="1">The sequence shown here is derived from an EMBL/GenBank/DDBJ whole genome shotgun (WGS) entry which is preliminary data.</text>
</comment>
<accession>A0A4Y2JSN6</accession>
<evidence type="ECO:0000313" key="2">
    <source>
        <dbReference type="Proteomes" id="UP000499080"/>
    </source>
</evidence>